<keyword evidence="1" id="KW-0472">Membrane</keyword>
<proteinExistence type="predicted"/>
<dbReference type="AlphaFoldDB" id="U2YI74"/>
<evidence type="ECO:0000256" key="1">
    <source>
        <dbReference type="SAM" id="Phobius"/>
    </source>
</evidence>
<sequence length="106" mass="11939">MAFVLALGLGFLSMGALGMLLWYPVMPVLAQFHGDPNDWHGDWVWPTIIGVGMVWSFSFLVAGWINLRLEGARIGRWPRRLAYIAVLWLGALLSWALLLSEPFRAN</sequence>
<comment type="caution">
    <text evidence="2">The sequence shown here is derived from an EMBL/GenBank/DDBJ whole genome shotgun (WGS) entry which is preliminary data.</text>
</comment>
<keyword evidence="3" id="KW-1185">Reference proteome</keyword>
<evidence type="ECO:0000313" key="2">
    <source>
        <dbReference type="EMBL" id="GAD47752.1"/>
    </source>
</evidence>
<keyword evidence="1" id="KW-0812">Transmembrane</keyword>
<evidence type="ECO:0000313" key="3">
    <source>
        <dbReference type="Proteomes" id="UP000016568"/>
    </source>
</evidence>
<reference evidence="2 3" key="1">
    <citation type="submission" date="2013-09" db="EMBL/GenBank/DDBJ databases">
        <title>Whole genome shotgun sequence of Novosphingobium tardaugens NBRC 16725.</title>
        <authorList>
            <person name="Isaki S."/>
            <person name="Hosoyama A."/>
            <person name="Tsuchikane K."/>
            <person name="Katsumata H."/>
            <person name="Ando Y."/>
            <person name="Yamazaki S."/>
            <person name="Fujita N."/>
        </authorList>
    </citation>
    <scope>NUCLEOTIDE SEQUENCE [LARGE SCALE GENOMIC DNA]</scope>
    <source>
        <strain evidence="2 3">NBRC 16725</strain>
    </source>
</reference>
<feature type="transmembrane region" description="Helical" evidence="1">
    <location>
        <begin position="81"/>
        <end position="100"/>
    </location>
</feature>
<protein>
    <submittedName>
        <fullName evidence="2">Uncharacterized protein</fullName>
    </submittedName>
</protein>
<gene>
    <name evidence="2" type="ORF">NT2_01_05260</name>
</gene>
<dbReference type="eggNOG" id="ENOG50343AN">
    <property type="taxonomic scope" value="Bacteria"/>
</dbReference>
<name>U2YI74_9SPHN</name>
<feature type="transmembrane region" description="Helical" evidence="1">
    <location>
        <begin position="46"/>
        <end position="69"/>
    </location>
</feature>
<organism evidence="2 3">
    <name type="scientific">Caenibius tardaugens NBRC 16725</name>
    <dbReference type="NCBI Taxonomy" id="1219035"/>
    <lineage>
        <taxon>Bacteria</taxon>
        <taxon>Pseudomonadati</taxon>
        <taxon>Pseudomonadota</taxon>
        <taxon>Alphaproteobacteria</taxon>
        <taxon>Sphingomonadales</taxon>
        <taxon>Erythrobacteraceae</taxon>
        <taxon>Caenibius</taxon>
    </lineage>
</organism>
<dbReference type="EMBL" id="BASZ01000001">
    <property type="protein sequence ID" value="GAD47752.1"/>
    <property type="molecule type" value="Genomic_DNA"/>
</dbReference>
<dbReference type="Proteomes" id="UP000016568">
    <property type="component" value="Unassembled WGS sequence"/>
</dbReference>
<accession>U2YI74</accession>
<keyword evidence="1" id="KW-1133">Transmembrane helix</keyword>